<keyword evidence="1" id="KW-0732">Signal</keyword>
<dbReference type="AlphaFoldDB" id="A0A1G6QR92"/>
<dbReference type="STRING" id="686796.SAMN04488104_101019"/>
<dbReference type="OrthoDB" id="839483at2"/>
<feature type="signal peptide" evidence="1">
    <location>
        <begin position="1"/>
        <end position="31"/>
    </location>
</feature>
<name>A0A1G6QR92_9BACT</name>
<evidence type="ECO:0000313" key="2">
    <source>
        <dbReference type="EMBL" id="SDC94454.1"/>
    </source>
</evidence>
<feature type="chain" id="PRO_5011437678" evidence="1">
    <location>
        <begin position="32"/>
        <end position="117"/>
    </location>
</feature>
<accession>A0A1G6QR92</accession>
<keyword evidence="3" id="KW-1185">Reference proteome</keyword>
<evidence type="ECO:0000256" key="1">
    <source>
        <dbReference type="SAM" id="SignalP"/>
    </source>
</evidence>
<reference evidence="3" key="1">
    <citation type="submission" date="2016-10" db="EMBL/GenBank/DDBJ databases">
        <authorList>
            <person name="Varghese N."/>
            <person name="Submissions S."/>
        </authorList>
    </citation>
    <scope>NUCLEOTIDE SEQUENCE [LARGE SCALE GENOMIC DNA]</scope>
    <source>
        <strain evidence="3">DSM 23095</strain>
    </source>
</reference>
<evidence type="ECO:0000313" key="3">
    <source>
        <dbReference type="Proteomes" id="UP000199060"/>
    </source>
</evidence>
<sequence>MFNSTIFPFKKVSFLAITVMGMCLWTGESLAQEEQDKVEIEPLKSVDRPIREDHAASQEVIIPKVMVTPKSKTLPTQSTPIRREVILGQEGKKSTEPVSSTLSFNIFLYVVDKFKAD</sequence>
<gene>
    <name evidence="2" type="ORF">SAMN04488104_101019</name>
</gene>
<proteinExistence type="predicted"/>
<protein>
    <submittedName>
        <fullName evidence="2">Uncharacterized protein</fullName>
    </submittedName>
</protein>
<organism evidence="2 3">
    <name type="scientific">Algoriphagus faecimaris</name>
    <dbReference type="NCBI Taxonomy" id="686796"/>
    <lineage>
        <taxon>Bacteria</taxon>
        <taxon>Pseudomonadati</taxon>
        <taxon>Bacteroidota</taxon>
        <taxon>Cytophagia</taxon>
        <taxon>Cytophagales</taxon>
        <taxon>Cyclobacteriaceae</taxon>
        <taxon>Algoriphagus</taxon>
    </lineage>
</organism>
<dbReference type="RefSeq" id="WP_139162684.1">
    <property type="nucleotide sequence ID" value="NZ_FNAC01000010.1"/>
</dbReference>
<dbReference type="EMBL" id="FNAC01000010">
    <property type="protein sequence ID" value="SDC94454.1"/>
    <property type="molecule type" value="Genomic_DNA"/>
</dbReference>
<dbReference type="Proteomes" id="UP000199060">
    <property type="component" value="Unassembled WGS sequence"/>
</dbReference>